<reference evidence="2" key="1">
    <citation type="journal article" date="2010" name="ISME J.">
        <title>Metagenome of the Mediterranean deep chlorophyll maximum studied by direct and fosmid library 454 pyrosequencing.</title>
        <authorList>
            <person name="Ghai R."/>
            <person name="Martin-Cuadrado A.B."/>
            <person name="Molto A.G."/>
            <person name="Heredia I.G."/>
            <person name="Cabrera R."/>
            <person name="Martin J."/>
            <person name="Verdu M."/>
            <person name="Deschamps P."/>
            <person name="Moreira D."/>
            <person name="Lopez-Garcia P."/>
            <person name="Mira A."/>
            <person name="Rodriguez-Valera F."/>
        </authorList>
    </citation>
    <scope>NUCLEOTIDE SEQUENCE</scope>
</reference>
<accession>D6PKU5</accession>
<proteinExistence type="predicted"/>
<evidence type="ECO:0000256" key="1">
    <source>
        <dbReference type="SAM" id="MobiDB-lite"/>
    </source>
</evidence>
<name>D6PKU5_9ZZZZ</name>
<dbReference type="AlphaFoldDB" id="D6PKU5"/>
<dbReference type="EMBL" id="GU943133">
    <property type="protein sequence ID" value="ADD96346.1"/>
    <property type="molecule type" value="Genomic_DNA"/>
</dbReference>
<protein>
    <submittedName>
        <fullName evidence="2">Uncharacterized protein</fullName>
    </submittedName>
</protein>
<evidence type="ECO:0000313" key="2">
    <source>
        <dbReference type="EMBL" id="ADD96346.1"/>
    </source>
</evidence>
<organism evidence="2">
    <name type="scientific">uncultured organism MedDCM-OCT-S08-C700</name>
    <dbReference type="NCBI Taxonomy" id="743641"/>
    <lineage>
        <taxon>unclassified sequences</taxon>
        <taxon>environmental samples</taxon>
    </lineage>
</organism>
<feature type="region of interest" description="Disordered" evidence="1">
    <location>
        <begin position="1"/>
        <end position="23"/>
    </location>
</feature>
<sequence length="149" mass="17244">MTRTNERISQTYKTSLKEDPQRKDPKHLDACIYAFHQLRYKMFEAELNSIENTIDLILKGEIYSDGLQDESTYKHIKKQINDFDVKVKLKANFDSIFSPTNCLSVPLFSSPWGIVNNRIAAYADVFLGSVDKSKYVLLNKKEIIFQISL</sequence>